<evidence type="ECO:0000256" key="1">
    <source>
        <dbReference type="SAM" id="Phobius"/>
    </source>
</evidence>
<feature type="transmembrane region" description="Helical" evidence="1">
    <location>
        <begin position="64"/>
        <end position="88"/>
    </location>
</feature>
<organism evidence="2 3">
    <name type="scientific">Nocardioides hankookensis</name>
    <dbReference type="NCBI Taxonomy" id="443157"/>
    <lineage>
        <taxon>Bacteria</taxon>
        <taxon>Bacillati</taxon>
        <taxon>Actinomycetota</taxon>
        <taxon>Actinomycetes</taxon>
        <taxon>Propionibacteriales</taxon>
        <taxon>Nocardioidaceae</taxon>
        <taxon>Nocardioides</taxon>
    </lineage>
</organism>
<accession>A0ABW1LIA6</accession>
<proteinExistence type="predicted"/>
<name>A0ABW1LIA6_9ACTN</name>
<feature type="transmembrane region" description="Helical" evidence="1">
    <location>
        <begin position="100"/>
        <end position="118"/>
    </location>
</feature>
<reference evidence="3" key="1">
    <citation type="journal article" date="2019" name="Int. J. Syst. Evol. Microbiol.">
        <title>The Global Catalogue of Microorganisms (GCM) 10K type strain sequencing project: providing services to taxonomists for standard genome sequencing and annotation.</title>
        <authorList>
            <consortium name="The Broad Institute Genomics Platform"/>
            <consortium name="The Broad Institute Genome Sequencing Center for Infectious Disease"/>
            <person name="Wu L."/>
            <person name="Ma J."/>
        </authorList>
    </citation>
    <scope>NUCLEOTIDE SEQUENCE [LARGE SCALE GENOMIC DNA]</scope>
    <source>
        <strain evidence="3">CCUG 54522</strain>
    </source>
</reference>
<comment type="caution">
    <text evidence="2">The sequence shown here is derived from an EMBL/GenBank/DDBJ whole genome shotgun (WGS) entry which is preliminary data.</text>
</comment>
<gene>
    <name evidence="2" type="ORF">ACFPYL_09455</name>
</gene>
<dbReference type="EMBL" id="JBHSRJ010000004">
    <property type="protein sequence ID" value="MFC6043301.1"/>
    <property type="molecule type" value="Genomic_DNA"/>
</dbReference>
<evidence type="ECO:0000313" key="3">
    <source>
        <dbReference type="Proteomes" id="UP001596135"/>
    </source>
</evidence>
<keyword evidence="3" id="KW-1185">Reference proteome</keyword>
<sequence>MSGFRPASLTAYAVGAVMWGVLAIAIGADRLYNEWHNYRVLHDFMDGRSGTVVLGSSVVATPTLFVLVELAWVVVTVAWLTAAVVHRFAGDRHPRAGRQLAAACASVTVAVVGLVVMFRDEPWGSNPFEPHLVTPTFLAALVLVVVGVAALALAWWSLRTDQSQEAPGSQPVQANS</sequence>
<feature type="transmembrane region" description="Helical" evidence="1">
    <location>
        <begin position="9"/>
        <end position="28"/>
    </location>
</feature>
<keyword evidence="1" id="KW-1133">Transmembrane helix</keyword>
<evidence type="ECO:0008006" key="4">
    <source>
        <dbReference type="Google" id="ProtNLM"/>
    </source>
</evidence>
<protein>
    <recommendedName>
        <fullName evidence="4">Transmembrane protein</fullName>
    </recommendedName>
</protein>
<feature type="transmembrane region" description="Helical" evidence="1">
    <location>
        <begin position="138"/>
        <end position="158"/>
    </location>
</feature>
<keyword evidence="1" id="KW-0812">Transmembrane</keyword>
<keyword evidence="1" id="KW-0472">Membrane</keyword>
<dbReference type="RefSeq" id="WP_379153258.1">
    <property type="nucleotide sequence ID" value="NZ_JBHSRJ010000004.1"/>
</dbReference>
<dbReference type="Proteomes" id="UP001596135">
    <property type="component" value="Unassembled WGS sequence"/>
</dbReference>
<evidence type="ECO:0000313" key="2">
    <source>
        <dbReference type="EMBL" id="MFC6043301.1"/>
    </source>
</evidence>